<keyword evidence="3" id="KW-1185">Reference proteome</keyword>
<proteinExistence type="predicted"/>
<evidence type="ECO:0000313" key="2">
    <source>
        <dbReference type="EMBL" id="GJQ09745.1"/>
    </source>
</evidence>
<name>A0A9C7UNR1_9RHOD</name>
<dbReference type="EMBL" id="BQMJ01000003">
    <property type="protein sequence ID" value="GJQ08698.1"/>
    <property type="molecule type" value="Genomic_DNA"/>
</dbReference>
<dbReference type="AlphaFoldDB" id="A0A9C7UNR1"/>
<accession>A0A9C7UNR1</accession>
<reference evidence="2" key="2">
    <citation type="submission" date="2022-01" db="EMBL/GenBank/DDBJ databases">
        <authorList>
            <person name="Hirooka S."/>
            <person name="Miyagishima S.Y."/>
        </authorList>
    </citation>
    <scope>NUCLEOTIDE SEQUENCE</scope>
    <source>
        <strain evidence="2">NBRC 102759</strain>
    </source>
</reference>
<protein>
    <submittedName>
        <fullName evidence="2">Uncharacterized protein</fullName>
    </submittedName>
</protein>
<dbReference type="Proteomes" id="UP001061958">
    <property type="component" value="Unassembled WGS sequence"/>
</dbReference>
<reference evidence="2" key="1">
    <citation type="journal article" date="2022" name="Proc. Natl. Acad. Sci. U.S.A.">
        <title>Life cycle and functional genomics of the unicellular red alga Galdieria for elucidating algal and plant evolution and industrial use.</title>
        <authorList>
            <person name="Hirooka S."/>
            <person name="Itabashi T."/>
            <person name="Ichinose T.M."/>
            <person name="Onuma R."/>
            <person name="Fujiwara T."/>
            <person name="Yamashita S."/>
            <person name="Jong L.W."/>
            <person name="Tomita R."/>
            <person name="Iwane A.H."/>
            <person name="Miyagishima S.Y."/>
        </authorList>
    </citation>
    <scope>NUCLEOTIDE SEQUENCE</scope>
    <source>
        <strain evidence="2">NBRC 102759</strain>
    </source>
</reference>
<comment type="caution">
    <text evidence="2">The sequence shown here is derived from an EMBL/GenBank/DDBJ whole genome shotgun (WGS) entry which is preliminary data.</text>
</comment>
<dbReference type="EMBL" id="BQMJ01000010">
    <property type="protein sequence ID" value="GJQ09745.1"/>
    <property type="molecule type" value="Genomic_DNA"/>
</dbReference>
<sequence>MVLFDLISKLIEKARAPTQEEADQEARDRIYKRYEQSELVRFMWSSSLKPRNWWKSDAFQENYRQLCERHRQRLKTPAERTIEDMEQM</sequence>
<gene>
    <name evidence="2" type="ORF">GpartN1_g1536.t1</name>
    <name evidence="1" type="ORF">GpartN1_g489.t1</name>
</gene>
<organism evidence="2 3">
    <name type="scientific">Galdieria partita</name>
    <dbReference type="NCBI Taxonomy" id="83374"/>
    <lineage>
        <taxon>Eukaryota</taxon>
        <taxon>Rhodophyta</taxon>
        <taxon>Bangiophyceae</taxon>
        <taxon>Galdieriales</taxon>
        <taxon>Galdieriaceae</taxon>
        <taxon>Galdieria</taxon>
    </lineage>
</organism>
<evidence type="ECO:0000313" key="1">
    <source>
        <dbReference type="EMBL" id="GJQ08698.1"/>
    </source>
</evidence>
<evidence type="ECO:0000313" key="3">
    <source>
        <dbReference type="Proteomes" id="UP001061958"/>
    </source>
</evidence>